<dbReference type="AlphaFoldDB" id="A0A174TXQ5"/>
<evidence type="ECO:0000259" key="1">
    <source>
        <dbReference type="Pfam" id="PF01979"/>
    </source>
</evidence>
<evidence type="ECO:0000313" key="4">
    <source>
        <dbReference type="Proteomes" id="UP000095765"/>
    </source>
</evidence>
<dbReference type="Proteomes" id="UP000095765">
    <property type="component" value="Unassembled WGS sequence"/>
</dbReference>
<protein>
    <submittedName>
        <fullName evidence="3">Amidohydrolase</fullName>
    </submittedName>
    <submittedName>
        <fullName evidence="2">Imidazolonepropionase</fullName>
    </submittedName>
</protein>
<dbReference type="OrthoDB" id="9802793at2"/>
<keyword evidence="3" id="KW-0378">Hydrolase</keyword>
<evidence type="ECO:0000313" key="2">
    <source>
        <dbReference type="EMBL" id="CUQ13816.1"/>
    </source>
</evidence>
<evidence type="ECO:0000313" key="5">
    <source>
        <dbReference type="Proteomes" id="UP000260828"/>
    </source>
</evidence>
<gene>
    <name evidence="3" type="ORF">DXC40_01085</name>
    <name evidence="2" type="ORF">ERS852551_03266</name>
</gene>
<dbReference type="SUPFAM" id="SSF51338">
    <property type="entry name" value="Composite domain of metallo-dependent hydrolases"/>
    <property type="match status" value="1"/>
</dbReference>
<dbReference type="Gene3D" id="3.20.20.140">
    <property type="entry name" value="Metal-dependent hydrolases"/>
    <property type="match status" value="1"/>
</dbReference>
<dbReference type="PANTHER" id="PTHR43135">
    <property type="entry name" value="ALPHA-D-RIBOSE 1-METHYLPHOSPHONATE 5-TRIPHOSPHATE DIPHOSPHATASE"/>
    <property type="match status" value="1"/>
</dbReference>
<organism evidence="2 4">
    <name type="scientific">Anaerotruncus colihominis</name>
    <dbReference type="NCBI Taxonomy" id="169435"/>
    <lineage>
        <taxon>Bacteria</taxon>
        <taxon>Bacillati</taxon>
        <taxon>Bacillota</taxon>
        <taxon>Clostridia</taxon>
        <taxon>Eubacteriales</taxon>
        <taxon>Oscillospiraceae</taxon>
        <taxon>Anaerotruncus</taxon>
    </lineage>
</organism>
<dbReference type="EMBL" id="CZBE01000029">
    <property type="protein sequence ID" value="CUQ13816.1"/>
    <property type="molecule type" value="Genomic_DNA"/>
</dbReference>
<feature type="domain" description="Amidohydrolase-related" evidence="1">
    <location>
        <begin position="280"/>
        <end position="381"/>
    </location>
</feature>
<dbReference type="PANTHER" id="PTHR43135:SF3">
    <property type="entry name" value="ALPHA-D-RIBOSE 1-METHYLPHOSPHONATE 5-TRIPHOSPHATE DIPHOSPHATASE"/>
    <property type="match status" value="1"/>
</dbReference>
<dbReference type="Proteomes" id="UP000260828">
    <property type="component" value="Unassembled WGS sequence"/>
</dbReference>
<dbReference type="InterPro" id="IPR011059">
    <property type="entry name" value="Metal-dep_hydrolase_composite"/>
</dbReference>
<dbReference type="RefSeq" id="WP_006875088.1">
    <property type="nucleotide sequence ID" value="NZ_CP102255.1"/>
</dbReference>
<reference evidence="2 4" key="1">
    <citation type="submission" date="2015-09" db="EMBL/GenBank/DDBJ databases">
        <authorList>
            <consortium name="Pathogen Informatics"/>
        </authorList>
    </citation>
    <scope>NUCLEOTIDE SEQUENCE [LARGE SCALE GENOMIC DNA]</scope>
    <source>
        <strain evidence="2 4">2789STDY5834939</strain>
    </source>
</reference>
<dbReference type="GO" id="GO:0016810">
    <property type="term" value="F:hydrolase activity, acting on carbon-nitrogen (but not peptide) bonds"/>
    <property type="evidence" value="ECO:0007669"/>
    <property type="project" value="InterPro"/>
</dbReference>
<reference evidence="3 5" key="2">
    <citation type="submission" date="2018-08" db="EMBL/GenBank/DDBJ databases">
        <title>A genome reference for cultivated species of the human gut microbiota.</title>
        <authorList>
            <person name="Zou Y."/>
            <person name="Xue W."/>
            <person name="Luo G."/>
        </authorList>
    </citation>
    <scope>NUCLEOTIDE SEQUENCE [LARGE SCALE GENOMIC DNA]</scope>
    <source>
        <strain evidence="3 5">TF05-12AC</strain>
    </source>
</reference>
<dbReference type="InterPro" id="IPR006680">
    <property type="entry name" value="Amidohydro-rel"/>
</dbReference>
<dbReference type="SUPFAM" id="SSF51556">
    <property type="entry name" value="Metallo-dependent hydrolases"/>
    <property type="match status" value="1"/>
</dbReference>
<name>A0A174TXQ5_9FIRM</name>
<dbReference type="CDD" id="cd01309">
    <property type="entry name" value="Met_dep_hydrolase_C"/>
    <property type="match status" value="1"/>
</dbReference>
<dbReference type="InterPro" id="IPR051781">
    <property type="entry name" value="Metallo-dep_Hydrolase"/>
</dbReference>
<sequence length="384" mass="40889">MLIINANIQTMTGNDYKNGYILMEQGKITAVGDMAQAPKADCLYDAHGAFALPGFIDAHCHIGMWEDGLGFEGDDGNEDTDPSTPHLRGIDGVNPFDRAFSEALDYGVTTVVTGPGSANPIAGQMCALKTYGRRVDDMIVRAPLAIKMALGENPKTSYHEKQQGPATRMGIAAVIREQLAKARRYAQEMDEAAQDDEIDEPEFDAKCEALLPLLDGRIKAHIHAHRADDIFTGIRIAKEFGFGYVIVHGTEAHLVADLLAGEDASVIAGPLLGARTKPELANSSAAGIAAISRAGVRVAVATDHPELPCYCLLLSAQLAADSGLEPAKALRAITADAAEICAIGDRVGSIAPGYDADIVLFDEEPIKTRKKPQAVFIDGEKVRG</sequence>
<accession>A0A174TXQ5</accession>
<dbReference type="InterPro" id="IPR032466">
    <property type="entry name" value="Metal_Hydrolase"/>
</dbReference>
<evidence type="ECO:0000313" key="3">
    <source>
        <dbReference type="EMBL" id="RGE69692.1"/>
    </source>
</evidence>
<dbReference type="EMBL" id="QVME01000001">
    <property type="protein sequence ID" value="RGE69692.1"/>
    <property type="molecule type" value="Genomic_DNA"/>
</dbReference>
<proteinExistence type="predicted"/>
<dbReference type="Pfam" id="PF01979">
    <property type="entry name" value="Amidohydro_1"/>
    <property type="match status" value="1"/>
</dbReference>